<dbReference type="KEGG" id="sur:STAUR_0315"/>
<dbReference type="NCBIfam" id="TIGR03901">
    <property type="entry name" value="MYXO-CTERM"/>
    <property type="match status" value="1"/>
</dbReference>
<feature type="domain" description="Bacterial Ig-like" evidence="4">
    <location>
        <begin position="1134"/>
        <end position="1210"/>
    </location>
</feature>
<feature type="domain" description="Bacterial Ig-like" evidence="4">
    <location>
        <begin position="666"/>
        <end position="744"/>
    </location>
</feature>
<dbReference type="InterPro" id="IPR017756">
    <property type="entry name" value="TM_Gly-Cys-Arg_CS"/>
</dbReference>
<reference evidence="6 8" key="1">
    <citation type="submission" date="2006-04" db="EMBL/GenBank/DDBJ databases">
        <authorList>
            <person name="Nierman W.C."/>
        </authorList>
    </citation>
    <scope>NUCLEOTIDE SEQUENCE [LARGE SCALE GENOMIC DNA]</scope>
    <source>
        <strain evidence="6 8">DW4/3-1</strain>
    </source>
</reference>
<dbReference type="InterPro" id="IPR024038">
    <property type="entry name" value="MYXO-CTERM"/>
</dbReference>
<feature type="transmembrane region" description="Helical" evidence="2">
    <location>
        <begin position="1411"/>
        <end position="1430"/>
    </location>
</feature>
<feature type="domain" description="Bacterial Ig-like" evidence="4">
    <location>
        <begin position="760"/>
        <end position="838"/>
    </location>
</feature>
<gene>
    <name evidence="5" type="ordered locus">STAUR_0315</name>
    <name evidence="6" type="ORF">STIAU_2686</name>
</gene>
<dbReference type="Proteomes" id="UP000032702">
    <property type="component" value="Unassembled WGS sequence"/>
</dbReference>
<keyword evidence="2" id="KW-1133">Transmembrane helix</keyword>
<feature type="compositionally biased region" description="Polar residues" evidence="1">
    <location>
        <begin position="944"/>
        <end position="963"/>
    </location>
</feature>
<dbReference type="EMBL" id="CP002271">
    <property type="protein sequence ID" value="ADO68124.1"/>
    <property type="molecule type" value="Genomic_DNA"/>
</dbReference>
<dbReference type="PANTHER" id="PTHR34677">
    <property type="match status" value="1"/>
</dbReference>
<organism evidence="6 8">
    <name type="scientific">Stigmatella aurantiaca (strain DW4/3-1)</name>
    <dbReference type="NCBI Taxonomy" id="378806"/>
    <lineage>
        <taxon>Bacteria</taxon>
        <taxon>Pseudomonadati</taxon>
        <taxon>Myxococcota</taxon>
        <taxon>Myxococcia</taxon>
        <taxon>Myxococcales</taxon>
        <taxon>Cystobacterineae</taxon>
        <taxon>Archangiaceae</taxon>
        <taxon>Stigmatella</taxon>
    </lineage>
</organism>
<keyword evidence="2" id="KW-0472">Membrane</keyword>
<sequence length="1435" mass="140599">MNSAFLKNSFRTALLALLACALPALAAPDNVLLGTGRDGAFTASSLNQIINRYVQVTTPRLPGDTSLVVQDATGYAAGDLVMVIQMTGIVPEPGSGSSTPIDLSNDPVGRWEFARLASVSGTTLTLTAPLIHSYAANVTQAIRVPEYTAVTIGAGRSLTAAAWNGSTGGVLAFLATGTVTNSGGINVSGKGFRGGKPVVDTSLATGCFGLDEAPAQGAQKGEGIAITRYGPLQTGRGRVANGGGGGVCFKSGGGGGGNAGAGGQGGNSFLDEFGTPDSGNRSVGGEGGLLLTLSLADRLMMGGGGGAGHSVDGTSRAGGEGGGILFIRAAQFAGTGVVTANGLTSTPSSGTDAAGGGGAGGSIYLRVTATALPNPPVCGVVQAVGGRGGDADLEVGPGGGGGGGRIYFQRFATGNACYPTATAAIGATAGGQPNPDVGTSYGAQAGANGSYLRIDTAPYPSAVPPTPVVETPANGSVTNNTTPTYTGTLPTPFPAGTQVALFVDNVQVALVTPNAAGNWSATPGTALGQGPHSVYAVAVIPDQVVYGNSSNTNTFTVDITPPAAPVVTTPANGSTTNDNTPTYSGTAEPGSAVNIIVDGTSVGTATANASGNWSFTPTTPLADGPHTVRATATDVAGNTSPSSSTNNFTVDATAPVAPVVTTPANGSITNDNTPTYSGTAEPGSTVNIIVDGTSVGTATANASGNWSFTPTTPLADGPHTVRATATDAAGNTSPSSSTNNFTVDATAPVAPVVATPANGSTTNDNTPTYSGTAEPGSTVNVIVDGTSVGTATANASGNWTLTPTAPLAEGPHTVNATATDAAGNTSPVSSTNTFTVDTVAPAAPVVTTPANGSLINDSTPTYSGTGEPGSTINVIVDGTSVGTTTVDGSGNWSFTPTTPLAEGPHTVSATATDAAGNTSPSSNTNNFTVDTVAPAAPVVVTPANGSTTNDNTPTYSGTAEPGSTVNVIVDGTSVGTATANASGNWTLTPGAGLSSGPHTVNATATDAAGNTSPVSNTNTFTVDADPPEAPVVVTPANNSVTNDNTPIFSGTAEPGTTVAIYLGAVELVANVPVDASGNWTYTPTTPLADGTYDVSAVATDGVGNASGSSNVNRFTVDATGPAAPVITSPVDGSSTGDSTPTITGTAEPGSTVTVVIDGTVVGTAPVDASGNWTYTPTTPLAEGPHTVTATATDAAGNTGPTSEPVDFIIDESLPGTPEITGPANNSTTNDSTPVISGTAEPGSTVTVVIDGTVVGTVPVDASGNWSYTPTTPLADGPHTVTVTATDNTGNVSAPSTPVTFTVDTIAPDTVIDSGPPPSTESSDATFAFSSDEEGVTFECSLDGGDFVPCSNPVTFPGLSAGGHVLEVRARDLAGNVDETPAEWTWTVTSPETPSGGNLDFLGDGIGCASAGGSPSTLAVMGLAVLSALFFRRRRA</sequence>
<dbReference type="EMBL" id="AAMD01000021">
    <property type="protein sequence ID" value="EAU68155.1"/>
    <property type="molecule type" value="Genomic_DNA"/>
</dbReference>
<keyword evidence="3" id="KW-0732">Signal</keyword>
<evidence type="ECO:0000313" key="7">
    <source>
        <dbReference type="Proteomes" id="UP000001351"/>
    </source>
</evidence>
<feature type="signal peptide" evidence="3">
    <location>
        <begin position="1"/>
        <end position="26"/>
    </location>
</feature>
<reference evidence="5 7" key="2">
    <citation type="journal article" date="2011" name="Mol. Biol. Evol.">
        <title>Comparative genomic analysis of fruiting body formation in Myxococcales.</title>
        <authorList>
            <person name="Huntley S."/>
            <person name="Hamann N."/>
            <person name="Wegener-Feldbrugge S."/>
            <person name="Treuner-Lange A."/>
            <person name="Kube M."/>
            <person name="Reinhardt R."/>
            <person name="Klages S."/>
            <person name="Muller R."/>
            <person name="Ronning C.M."/>
            <person name="Nierman W.C."/>
            <person name="Sogaard-Andersen L."/>
        </authorList>
    </citation>
    <scope>NUCLEOTIDE SEQUENCE [LARGE SCALE GENOMIC DNA]</scope>
    <source>
        <strain evidence="5 7">DW4/3-1</strain>
    </source>
</reference>
<evidence type="ECO:0000256" key="1">
    <source>
        <dbReference type="SAM" id="MobiDB-lite"/>
    </source>
</evidence>
<feature type="compositionally biased region" description="Polar residues" evidence="1">
    <location>
        <begin position="572"/>
        <end position="585"/>
    </location>
</feature>
<proteinExistence type="predicted"/>
<feature type="domain" description="Bacterial Ig-like" evidence="4">
    <location>
        <begin position="853"/>
        <end position="931"/>
    </location>
</feature>
<keyword evidence="7" id="KW-1185">Reference proteome</keyword>
<keyword evidence="2 5" id="KW-0812">Transmembrane</keyword>
<dbReference type="HOGENOM" id="CLU_239965_0_0_7"/>
<feature type="domain" description="Bacterial Ig-like" evidence="4">
    <location>
        <begin position="574"/>
        <end position="651"/>
    </location>
</feature>
<dbReference type="PANTHER" id="PTHR34677:SF3">
    <property type="entry name" value="BACTERIAL IG-LIKE DOMAIN-CONTAINING PROTEIN"/>
    <property type="match status" value="1"/>
</dbReference>
<evidence type="ECO:0000313" key="8">
    <source>
        <dbReference type="Proteomes" id="UP000032702"/>
    </source>
</evidence>
<feature type="region of interest" description="Disordered" evidence="1">
    <location>
        <begin position="1125"/>
        <end position="1148"/>
    </location>
</feature>
<dbReference type="eggNOG" id="COG2931">
    <property type="taxonomic scope" value="Bacteria"/>
</dbReference>
<evidence type="ECO:0000256" key="3">
    <source>
        <dbReference type="SAM" id="SignalP"/>
    </source>
</evidence>
<dbReference type="Gene3D" id="2.60.40.1800">
    <property type="match status" value="7"/>
</dbReference>
<feature type="region of interest" description="Disordered" evidence="1">
    <location>
        <begin position="941"/>
        <end position="963"/>
    </location>
</feature>
<dbReference type="RefSeq" id="WP_002612334.1">
    <property type="nucleotide sequence ID" value="NC_014623.1"/>
</dbReference>
<evidence type="ECO:0000259" key="4">
    <source>
        <dbReference type="Pfam" id="PF19077"/>
    </source>
</evidence>
<dbReference type="NCBIfam" id="NF033510">
    <property type="entry name" value="Ca_tandemer"/>
    <property type="match status" value="8"/>
</dbReference>
<feature type="compositionally biased region" description="Polar residues" evidence="1">
    <location>
        <begin position="1130"/>
        <end position="1144"/>
    </location>
</feature>
<evidence type="ECO:0000313" key="6">
    <source>
        <dbReference type="EMBL" id="EAU68155.1"/>
    </source>
</evidence>
<feature type="region of interest" description="Disordered" evidence="1">
    <location>
        <begin position="567"/>
        <end position="587"/>
    </location>
</feature>
<dbReference type="Gene3D" id="2.60.40.10">
    <property type="entry name" value="Immunoglobulins"/>
    <property type="match status" value="1"/>
</dbReference>
<dbReference type="NCBIfam" id="TIGR03382">
    <property type="entry name" value="GC_trans_RRR"/>
    <property type="match status" value="1"/>
</dbReference>
<feature type="domain" description="Bacterial Ig-like" evidence="4">
    <location>
        <begin position="946"/>
        <end position="1023"/>
    </location>
</feature>
<dbReference type="eggNOG" id="COG2885">
    <property type="taxonomic scope" value="Bacteria"/>
</dbReference>
<dbReference type="InterPro" id="IPR044016">
    <property type="entry name" value="Big_13"/>
</dbReference>
<dbReference type="InterPro" id="IPR013783">
    <property type="entry name" value="Ig-like_fold"/>
</dbReference>
<dbReference type="OrthoDB" id="5495046at2"/>
<feature type="domain" description="Bacterial Ig-like" evidence="4">
    <location>
        <begin position="1220"/>
        <end position="1304"/>
    </location>
</feature>
<dbReference type="NCBIfam" id="NF047640">
    <property type="entry name" value="gliding_AgmC_N"/>
    <property type="match status" value="1"/>
</dbReference>
<evidence type="ECO:0000313" key="5">
    <source>
        <dbReference type="EMBL" id="ADO68124.1"/>
    </source>
</evidence>
<accession>Q098J9</accession>
<dbReference type="Proteomes" id="UP000001351">
    <property type="component" value="Chromosome"/>
</dbReference>
<evidence type="ECO:0000256" key="2">
    <source>
        <dbReference type="SAM" id="Phobius"/>
    </source>
</evidence>
<dbReference type="InterPro" id="IPR058184">
    <property type="entry name" value="AgmC-like_N"/>
</dbReference>
<dbReference type="PATRIC" id="fig|378806.16.peg.7417"/>
<feature type="compositionally biased region" description="Polar residues" evidence="1">
    <location>
        <begin position="758"/>
        <end position="777"/>
    </location>
</feature>
<protein>
    <submittedName>
        <fullName evidence="6">Cable pili-associated 22 kDa adhesin protein</fullName>
    </submittedName>
    <submittedName>
        <fullName evidence="5">Transmembrane protein</fullName>
    </submittedName>
</protein>
<feature type="region of interest" description="Disordered" evidence="1">
    <location>
        <begin position="753"/>
        <end position="777"/>
    </location>
</feature>
<name>Q098J9_STIAD</name>
<dbReference type="Pfam" id="PF19077">
    <property type="entry name" value="Big_13"/>
    <property type="match status" value="8"/>
</dbReference>
<dbReference type="STRING" id="378806.STAUR_0315"/>
<feature type="domain" description="Bacterial Ig-like" evidence="4">
    <location>
        <begin position="1036"/>
        <end position="1117"/>
    </location>
</feature>
<feature type="chain" id="PRO_5010840337" evidence="3">
    <location>
        <begin position="27"/>
        <end position="1435"/>
    </location>
</feature>